<comment type="catalytic activity">
    <reaction evidence="7 8">
        <text>5-phospho-beta-D-ribosylamine + L-glutamate + diphosphate = 5-phospho-alpha-D-ribose 1-diphosphate + L-glutamine + H2O</text>
        <dbReference type="Rhea" id="RHEA:14905"/>
        <dbReference type="ChEBI" id="CHEBI:15377"/>
        <dbReference type="ChEBI" id="CHEBI:29985"/>
        <dbReference type="ChEBI" id="CHEBI:33019"/>
        <dbReference type="ChEBI" id="CHEBI:58017"/>
        <dbReference type="ChEBI" id="CHEBI:58359"/>
        <dbReference type="ChEBI" id="CHEBI:58681"/>
        <dbReference type="EC" id="2.4.2.14"/>
    </reaction>
</comment>
<accession>A0A517P9V1</accession>
<dbReference type="InterPro" id="IPR029055">
    <property type="entry name" value="Ntn_hydrolases_N"/>
</dbReference>
<organism evidence="13 14">
    <name type="scientific">Alienimonas californiensis</name>
    <dbReference type="NCBI Taxonomy" id="2527989"/>
    <lineage>
        <taxon>Bacteria</taxon>
        <taxon>Pseudomonadati</taxon>
        <taxon>Planctomycetota</taxon>
        <taxon>Planctomycetia</taxon>
        <taxon>Planctomycetales</taxon>
        <taxon>Planctomycetaceae</taxon>
        <taxon>Alienimonas</taxon>
    </lineage>
</organism>
<feature type="binding site" evidence="7 10">
    <location>
        <position position="517"/>
    </location>
    <ligand>
        <name>[4Fe-4S] cluster</name>
        <dbReference type="ChEBI" id="CHEBI:49883"/>
    </ligand>
</feature>
<dbReference type="Pfam" id="PF13522">
    <property type="entry name" value="GATase_6"/>
    <property type="match status" value="1"/>
</dbReference>
<dbReference type="KEGG" id="acaf:CA12_22510"/>
<dbReference type="HAMAP" id="MF_01931">
    <property type="entry name" value="PurF"/>
    <property type="match status" value="1"/>
</dbReference>
<comment type="pathway">
    <text evidence="1 7 8">Purine metabolism; IMP biosynthesis via de novo pathway; N(1)-(5-phospho-D-ribosyl)glycinamide from 5-phospho-alpha-D-ribose 1-diphosphate: step 1/2.</text>
</comment>
<dbReference type="Proteomes" id="UP000318741">
    <property type="component" value="Chromosome"/>
</dbReference>
<dbReference type="EMBL" id="CP036265">
    <property type="protein sequence ID" value="QDT16153.1"/>
    <property type="molecule type" value="Genomic_DNA"/>
</dbReference>
<feature type="region of interest" description="Disordered" evidence="11">
    <location>
        <begin position="15"/>
        <end position="52"/>
    </location>
</feature>
<gene>
    <name evidence="7 13" type="primary">purF</name>
    <name evidence="13" type="ORF">CA12_22510</name>
</gene>
<dbReference type="GO" id="GO:0009113">
    <property type="term" value="P:purine nucleobase biosynthetic process"/>
    <property type="evidence" value="ECO:0007669"/>
    <property type="project" value="InterPro"/>
</dbReference>
<feature type="domain" description="Glutamine amidotransferase type-2" evidence="12">
    <location>
        <begin position="8"/>
        <end position="280"/>
    </location>
</feature>
<keyword evidence="7 10" id="KW-0408">Iron</keyword>
<feature type="binding site" evidence="7 10">
    <location>
        <position position="449"/>
    </location>
    <ligand>
        <name>[4Fe-4S] cluster</name>
        <dbReference type="ChEBI" id="CHEBI:49883"/>
    </ligand>
</feature>
<dbReference type="Gene3D" id="3.40.50.2020">
    <property type="match status" value="1"/>
</dbReference>
<dbReference type="GO" id="GO:0004044">
    <property type="term" value="F:amidophosphoribosyltransferase activity"/>
    <property type="evidence" value="ECO:0007669"/>
    <property type="project" value="UniProtKB-UniRule"/>
</dbReference>
<dbReference type="Gene3D" id="3.60.20.10">
    <property type="entry name" value="Glutamine Phosphoribosylpyrophosphate, subunit 1, domain 1"/>
    <property type="match status" value="1"/>
</dbReference>
<dbReference type="OrthoDB" id="9801213at2"/>
<keyword evidence="6 7" id="KW-0315">Glutamine amidotransferase</keyword>
<dbReference type="GO" id="GO:0051539">
    <property type="term" value="F:4 iron, 4 sulfur cluster binding"/>
    <property type="evidence" value="ECO:0007669"/>
    <property type="project" value="UniProtKB-KW"/>
</dbReference>
<evidence type="ECO:0000256" key="6">
    <source>
        <dbReference type="ARBA" id="ARBA00022962"/>
    </source>
</evidence>
<evidence type="ECO:0000256" key="11">
    <source>
        <dbReference type="SAM" id="MobiDB-lite"/>
    </source>
</evidence>
<dbReference type="GO" id="GO:0046872">
    <property type="term" value="F:metal ion binding"/>
    <property type="evidence" value="ECO:0007669"/>
    <property type="project" value="UniProtKB-KW"/>
</dbReference>
<feature type="binding site" evidence="7 10">
    <location>
        <position position="514"/>
    </location>
    <ligand>
        <name>[4Fe-4S] cluster</name>
        <dbReference type="ChEBI" id="CHEBI:49883"/>
    </ligand>
</feature>
<dbReference type="PIRSF" id="PIRSF000485">
    <property type="entry name" value="Amd_phspho_trans"/>
    <property type="match status" value="1"/>
</dbReference>
<keyword evidence="7 10" id="KW-0479">Metal-binding</keyword>
<dbReference type="InterPro" id="IPR029057">
    <property type="entry name" value="PRTase-like"/>
</dbReference>
<keyword evidence="5 7" id="KW-0658">Purine biosynthesis</keyword>
<protein>
    <recommendedName>
        <fullName evidence="7">Amidophosphoribosyltransferase</fullName>
        <shortName evidence="7">ATase</shortName>
        <ecNumber evidence="7">2.4.2.14</ecNumber>
    </recommendedName>
    <alternativeName>
        <fullName evidence="7">Glutamine phosphoribosylpyrophosphate amidotransferase</fullName>
        <shortName evidence="7">GPATase</shortName>
    </alternativeName>
</protein>
<feature type="active site" description="Nucleophile" evidence="7 9">
    <location>
        <position position="8"/>
    </location>
</feature>
<dbReference type="GO" id="GO:0006189">
    <property type="term" value="P:'de novo' IMP biosynthetic process"/>
    <property type="evidence" value="ECO:0007669"/>
    <property type="project" value="UniProtKB-UniRule"/>
</dbReference>
<dbReference type="InterPro" id="IPR005854">
    <property type="entry name" value="PurF"/>
</dbReference>
<sequence length="552" mass="61223">MAELHHECGVAAVYHLPPESEPGDGPADWHRSGDPGPSPLAPRVNKVPRPDQTSRLIPRVLLDIQNRGQLAAGMTSFDPKRPEVLSTLRGVGSVTEVFRLNREPKYQALMNQHGGAAAIGHVRYATCGPEDPNYAQPFERRHLELRKWFAFGFNGQLANYTELRDEILAAGDRHLSRETDTEILLHLFSKELSADPHCSPAELMSRVGRHLDGAYNVVFLNARGEMFAARDPLGIRPLCWAREGRMFAVASESVALANLGFRHESIRDVEPGTVVSVRNGRVEVEQFAAPPAEEDRQTAHCFFEWIYFANVASKMDDRDVYSVRKHLGEALARQEELLMDEDTIVVPVPDTAKAAADAMAYGLGVPCLEGLLRNRYVGRTFIEGGNRADKARLKYTPLPEVLAGKKVLLVEDTIVRSTTMRALIDQLRERGRAAEVHVRVACPPIVAPCFYGIDMSTVQELFAPRYLERPGEPPRELDAEVERAMADELGADSLRYLPVASIAEAVQMARTSLCQACIDRRYPTPQGRKLYQLALAPNSGDGRTYAQATQVS</sequence>
<keyword evidence="7 10" id="KW-0411">Iron-sulfur</keyword>
<keyword evidence="3 7" id="KW-0328">Glycosyltransferase</keyword>
<evidence type="ECO:0000259" key="12">
    <source>
        <dbReference type="PROSITE" id="PS51278"/>
    </source>
</evidence>
<dbReference type="EC" id="2.4.2.14" evidence="7"/>
<comment type="cofactor">
    <cofactor evidence="7 10">
        <name>[4Fe-4S] cluster</name>
        <dbReference type="ChEBI" id="CHEBI:49883"/>
    </cofactor>
    <text evidence="7 10">Binds 1 [4Fe-4S] cluster per subunit.</text>
</comment>
<evidence type="ECO:0000256" key="10">
    <source>
        <dbReference type="PIRSR" id="PIRSR000485-3"/>
    </source>
</evidence>
<dbReference type="PROSITE" id="PS51278">
    <property type="entry name" value="GATASE_TYPE_2"/>
    <property type="match status" value="1"/>
</dbReference>
<dbReference type="Pfam" id="PF00156">
    <property type="entry name" value="Pribosyltran"/>
    <property type="match status" value="1"/>
</dbReference>
<name>A0A517P9V1_9PLAN</name>
<dbReference type="PANTHER" id="PTHR11907">
    <property type="entry name" value="AMIDOPHOSPHORIBOSYLTRANSFERASE"/>
    <property type="match status" value="1"/>
</dbReference>
<evidence type="ECO:0000256" key="8">
    <source>
        <dbReference type="PIRNR" id="PIRNR000485"/>
    </source>
</evidence>
<evidence type="ECO:0000313" key="13">
    <source>
        <dbReference type="EMBL" id="QDT16153.1"/>
    </source>
</evidence>
<dbReference type="RefSeq" id="WP_145359020.1">
    <property type="nucleotide sequence ID" value="NZ_CP036265.1"/>
</dbReference>
<dbReference type="CDD" id="cd06223">
    <property type="entry name" value="PRTases_typeI"/>
    <property type="match status" value="1"/>
</dbReference>
<comment type="similarity">
    <text evidence="2 7 8">In the C-terminal section; belongs to the purine/pyrimidine phosphoribosyltransferase family.</text>
</comment>
<evidence type="ECO:0000256" key="9">
    <source>
        <dbReference type="PIRSR" id="PIRSR000485-1"/>
    </source>
</evidence>
<keyword evidence="14" id="KW-1185">Reference proteome</keyword>
<evidence type="ECO:0000256" key="7">
    <source>
        <dbReference type="HAMAP-Rule" id="MF_01931"/>
    </source>
</evidence>
<dbReference type="AlphaFoldDB" id="A0A517P9V1"/>
<comment type="function">
    <text evidence="7">Catalyzes the formation of phosphoribosylamine from phosphoribosylpyrophosphate (PRPP) and glutamine.</text>
</comment>
<evidence type="ECO:0000256" key="4">
    <source>
        <dbReference type="ARBA" id="ARBA00022679"/>
    </source>
</evidence>
<feature type="binding site" evidence="7 10">
    <location>
        <position position="301"/>
    </location>
    <ligand>
        <name>[4Fe-4S] cluster</name>
        <dbReference type="ChEBI" id="CHEBI:49883"/>
    </ligand>
</feature>
<reference evidence="13 14" key="1">
    <citation type="submission" date="2019-02" db="EMBL/GenBank/DDBJ databases">
        <title>Deep-cultivation of Planctomycetes and their phenomic and genomic characterization uncovers novel biology.</title>
        <authorList>
            <person name="Wiegand S."/>
            <person name="Jogler M."/>
            <person name="Boedeker C."/>
            <person name="Pinto D."/>
            <person name="Vollmers J."/>
            <person name="Rivas-Marin E."/>
            <person name="Kohn T."/>
            <person name="Peeters S.H."/>
            <person name="Heuer A."/>
            <person name="Rast P."/>
            <person name="Oberbeckmann S."/>
            <person name="Bunk B."/>
            <person name="Jeske O."/>
            <person name="Meyerdierks A."/>
            <person name="Storesund J.E."/>
            <person name="Kallscheuer N."/>
            <person name="Luecker S."/>
            <person name="Lage O.M."/>
            <person name="Pohl T."/>
            <person name="Merkel B.J."/>
            <person name="Hornburger P."/>
            <person name="Mueller R.-W."/>
            <person name="Bruemmer F."/>
            <person name="Labrenz M."/>
            <person name="Spormann A.M."/>
            <person name="Op den Camp H."/>
            <person name="Overmann J."/>
            <person name="Amann R."/>
            <person name="Jetten M.S.M."/>
            <person name="Mascher T."/>
            <person name="Medema M.H."/>
            <person name="Devos D.P."/>
            <person name="Kaster A.-K."/>
            <person name="Ovreas L."/>
            <person name="Rohde M."/>
            <person name="Galperin M.Y."/>
            <person name="Jogler C."/>
        </authorList>
    </citation>
    <scope>NUCLEOTIDE SEQUENCE [LARGE SCALE GENOMIC DNA]</scope>
    <source>
        <strain evidence="13 14">CA12</strain>
    </source>
</reference>
<evidence type="ECO:0000256" key="2">
    <source>
        <dbReference type="ARBA" id="ARBA00010138"/>
    </source>
</evidence>
<evidence type="ECO:0000256" key="1">
    <source>
        <dbReference type="ARBA" id="ARBA00005209"/>
    </source>
</evidence>
<dbReference type="InterPro" id="IPR017932">
    <property type="entry name" value="GATase_2_dom"/>
</dbReference>
<dbReference type="SUPFAM" id="SSF53271">
    <property type="entry name" value="PRTase-like"/>
    <property type="match status" value="1"/>
</dbReference>
<evidence type="ECO:0000313" key="14">
    <source>
        <dbReference type="Proteomes" id="UP000318741"/>
    </source>
</evidence>
<evidence type="ECO:0000256" key="5">
    <source>
        <dbReference type="ARBA" id="ARBA00022755"/>
    </source>
</evidence>
<keyword evidence="4 7" id="KW-0808">Transferase</keyword>
<evidence type="ECO:0000256" key="3">
    <source>
        <dbReference type="ARBA" id="ARBA00022676"/>
    </source>
</evidence>
<keyword evidence="7" id="KW-0004">4Fe-4S</keyword>
<dbReference type="SUPFAM" id="SSF56235">
    <property type="entry name" value="N-terminal nucleophile aminohydrolases (Ntn hydrolases)"/>
    <property type="match status" value="1"/>
</dbReference>
<dbReference type="InterPro" id="IPR000836">
    <property type="entry name" value="PRTase_dom"/>
</dbReference>
<comment type="caution">
    <text evidence="7">Lacks conserved residue(s) required for the propagation of feature annotation.</text>
</comment>
<proteinExistence type="inferred from homology"/>
<dbReference type="UniPathway" id="UPA00074">
    <property type="reaction ID" value="UER00124"/>
</dbReference>